<sequence length="185" mass="20962">MQNQLFSLLVGTSSLLWLTNCLPVQGNQSTIVAGVNSLKQNVIKAFLQQANDPKSKFHQKLLQLNQEMTDGRNQRGVIPKTLTVADLQIILIDGEDQFGAYCQQIPNKPDYRQCENGVTETYLIQIPYRYRVHKATSYPSFKFVVKAEKNSTWKVDDKEKKYDRSESITVSSPVDAVIQAGSEKY</sequence>
<evidence type="ECO:0000313" key="2">
    <source>
        <dbReference type="Proteomes" id="UP000683511"/>
    </source>
</evidence>
<proteinExistence type="predicted"/>
<keyword evidence="2" id="KW-1185">Reference proteome</keyword>
<dbReference type="EMBL" id="CP021056">
    <property type="protein sequence ID" value="QXE24534.1"/>
    <property type="molecule type" value="Genomic_DNA"/>
</dbReference>
<dbReference type="AlphaFoldDB" id="A0A975T9J3"/>
<protein>
    <submittedName>
        <fullName evidence="1">Uncharacterized protein</fullName>
    </submittedName>
</protein>
<dbReference type="Proteomes" id="UP000683511">
    <property type="component" value="Chromosome"/>
</dbReference>
<accession>A0A975T9J3</accession>
<name>A0A975T9J3_9NOST</name>
<organism evidence="1 2">
    <name type="scientific">Richelia sinica FACHB-800</name>
    <dbReference type="NCBI Taxonomy" id="1357546"/>
    <lineage>
        <taxon>Bacteria</taxon>
        <taxon>Bacillati</taxon>
        <taxon>Cyanobacteriota</taxon>
        <taxon>Cyanophyceae</taxon>
        <taxon>Nostocales</taxon>
        <taxon>Nostocaceae</taxon>
        <taxon>Richelia</taxon>
    </lineage>
</organism>
<reference evidence="1" key="1">
    <citation type="submission" date="2017-04" db="EMBL/GenBank/DDBJ databases">
        <title>Genome deletions in a multicellular cyanobacterial endosymbiont for morphological adaptation in marine diatoms.</title>
        <authorList>
            <person name="Wang Y."/>
            <person name="Gao H."/>
            <person name="Li R."/>
            <person name="Xu X."/>
        </authorList>
    </citation>
    <scope>NUCLEOTIDE SEQUENCE</scope>
    <source>
        <strain evidence="1">FACHB 800</strain>
    </source>
</reference>
<evidence type="ECO:0000313" key="1">
    <source>
        <dbReference type="EMBL" id="QXE24534.1"/>
    </source>
</evidence>
<dbReference type="KEGG" id="rsin:B6N60_03239"/>
<dbReference type="RefSeq" id="WP_190601391.1">
    <property type="nucleotide sequence ID" value="NZ_CP021056.1"/>
</dbReference>
<gene>
    <name evidence="1" type="ORF">B6N60_03239</name>
</gene>